<gene>
    <name evidence="1" type="ORF">JYA64_03340</name>
</gene>
<dbReference type="InterPro" id="IPR017020">
    <property type="entry name" value="UCP033725"/>
</dbReference>
<accession>A0ABS2ZCD2</accession>
<reference evidence="1 2" key="1">
    <citation type="submission" date="2021-01" db="EMBL/GenBank/DDBJ databases">
        <title>Genome Sequencing of Type Strains.</title>
        <authorList>
            <person name="Lemaire J.F."/>
            <person name="Inderbitzin P."/>
            <person name="Collins S.B."/>
            <person name="Wespe N."/>
            <person name="Knight-Connoni V."/>
        </authorList>
    </citation>
    <scope>NUCLEOTIDE SEQUENCE [LARGE SCALE GENOMIC DNA]</scope>
    <source>
        <strain evidence="1 2">DSM 14730</strain>
    </source>
</reference>
<name>A0ABS2ZCD2_9BACL</name>
<dbReference type="RefSeq" id="WP_188404101.1">
    <property type="nucleotide sequence ID" value="NZ_BMCE01000003.1"/>
</dbReference>
<dbReference type="EMBL" id="JAFHKS010000041">
    <property type="protein sequence ID" value="MBN3544324.1"/>
    <property type="molecule type" value="Genomic_DNA"/>
</dbReference>
<organism evidence="1 2">
    <name type="scientific">Fictibacillus barbaricus</name>
    <dbReference type="NCBI Taxonomy" id="182136"/>
    <lineage>
        <taxon>Bacteria</taxon>
        <taxon>Bacillati</taxon>
        <taxon>Bacillota</taxon>
        <taxon>Bacilli</taxon>
        <taxon>Bacillales</taxon>
        <taxon>Fictibacillaceae</taxon>
        <taxon>Fictibacillus</taxon>
    </lineage>
</organism>
<comment type="caution">
    <text evidence="1">The sequence shown here is derived from an EMBL/GenBank/DDBJ whole genome shotgun (WGS) entry which is preliminary data.</text>
</comment>
<evidence type="ECO:0000313" key="2">
    <source>
        <dbReference type="Proteomes" id="UP001319060"/>
    </source>
</evidence>
<sequence>MIKRGKYTSYNNKEYSIGKEGDDWVNLVSKDSKDLNNGFQPHPLDKAVFVKKVSRNKLDKIYKITPYAIYKGYKLSIGGETDGKILLGTGEVKIADALGFNRTDKYFYEKWIDNKDLKIMEEKEILN</sequence>
<evidence type="ECO:0000313" key="1">
    <source>
        <dbReference type="EMBL" id="MBN3544324.1"/>
    </source>
</evidence>
<dbReference type="PIRSF" id="PIRSF033725">
    <property type="entry name" value="UCP033725"/>
    <property type="match status" value="1"/>
</dbReference>
<proteinExistence type="predicted"/>
<keyword evidence="2" id="KW-1185">Reference proteome</keyword>
<dbReference type="Proteomes" id="UP001319060">
    <property type="component" value="Unassembled WGS sequence"/>
</dbReference>
<protein>
    <submittedName>
        <fullName evidence="1">Uncharacterized protein</fullName>
    </submittedName>
</protein>